<keyword evidence="1 2" id="KW-0732">Signal</keyword>
<evidence type="ECO:0000256" key="2">
    <source>
        <dbReference type="SAM" id="SignalP"/>
    </source>
</evidence>
<gene>
    <name evidence="4" type="ORF">EJA03_03145</name>
</gene>
<dbReference type="Proteomes" id="UP000269041">
    <property type="component" value="Unassembled WGS sequence"/>
</dbReference>
<feature type="chain" id="PRO_5019206479" evidence="2">
    <location>
        <begin position="26"/>
        <end position="210"/>
    </location>
</feature>
<evidence type="ECO:0000256" key="1">
    <source>
        <dbReference type="ARBA" id="ARBA00022729"/>
    </source>
</evidence>
<organism evidence="4 5">
    <name type="scientific">Vibrio pectenicida</name>
    <dbReference type="NCBI Taxonomy" id="62763"/>
    <lineage>
        <taxon>Bacteria</taxon>
        <taxon>Pseudomonadati</taxon>
        <taxon>Pseudomonadota</taxon>
        <taxon>Gammaproteobacteria</taxon>
        <taxon>Vibrionales</taxon>
        <taxon>Vibrionaceae</taxon>
        <taxon>Vibrio</taxon>
    </lineage>
</organism>
<evidence type="ECO:0000259" key="3">
    <source>
        <dbReference type="Pfam" id="PF13505"/>
    </source>
</evidence>
<name>A0A427U7B4_9VIBR</name>
<dbReference type="EMBL" id="RSFA01000007">
    <property type="protein sequence ID" value="RSD32581.1"/>
    <property type="molecule type" value="Genomic_DNA"/>
</dbReference>
<accession>A0A427U7B4</accession>
<reference evidence="4 5" key="1">
    <citation type="submission" date="2018-12" db="EMBL/GenBank/DDBJ databases">
        <title>Genomic taxonomy of the Vibrionaceae family.</title>
        <authorList>
            <person name="Gomez-Gil B."/>
            <person name="Enciso-Ibarra K."/>
        </authorList>
    </citation>
    <scope>NUCLEOTIDE SEQUENCE [LARGE SCALE GENOMIC DNA]</scope>
    <source>
        <strain evidence="4 5">CAIM 594</strain>
    </source>
</reference>
<evidence type="ECO:0000313" key="5">
    <source>
        <dbReference type="Proteomes" id="UP000269041"/>
    </source>
</evidence>
<dbReference type="Gene3D" id="2.40.160.20">
    <property type="match status" value="1"/>
</dbReference>
<keyword evidence="5" id="KW-1185">Reference proteome</keyword>
<evidence type="ECO:0000313" key="4">
    <source>
        <dbReference type="EMBL" id="RSD32581.1"/>
    </source>
</evidence>
<protein>
    <submittedName>
        <fullName evidence="4">Porin family protein</fullName>
    </submittedName>
</protein>
<dbReference type="OrthoDB" id="6399590at2"/>
<feature type="signal peptide" evidence="2">
    <location>
        <begin position="1"/>
        <end position="25"/>
    </location>
</feature>
<sequence length="210" mass="23620">MDVNPPYILLSLTLLCVLPVSIANASNNFNYNYLYADLSAGSFDDDLGTNSNVTSLAVGGKKRLDKKTLATIDYEARFIHPNDNTTTENYTLLPGVAFYYSLEDKWDLMVGAKTGYVWSSSTNDITDEKLFSDGKFMWVGNVTLKHELTQHWQVSFTGELRRSDILDEDIFNMRAGYQVTDKIVVAGFYTHRNNGKTTTNEGGISVKYLY</sequence>
<dbReference type="InterPro" id="IPR027385">
    <property type="entry name" value="Beta-barrel_OMP"/>
</dbReference>
<dbReference type="RefSeq" id="WP_125319790.1">
    <property type="nucleotide sequence ID" value="NZ_AP024889.1"/>
</dbReference>
<dbReference type="AlphaFoldDB" id="A0A427U7B4"/>
<feature type="domain" description="Outer membrane protein beta-barrel" evidence="3">
    <location>
        <begin position="12"/>
        <end position="177"/>
    </location>
</feature>
<comment type="caution">
    <text evidence="4">The sequence shown here is derived from an EMBL/GenBank/DDBJ whole genome shotgun (WGS) entry which is preliminary data.</text>
</comment>
<dbReference type="Pfam" id="PF13505">
    <property type="entry name" value="OMP_b-brl"/>
    <property type="match status" value="1"/>
</dbReference>
<proteinExistence type="predicted"/>